<accession>K8FHQ6</accession>
<name>K8FHQ6_9CHLO</name>
<feature type="domain" description="Thioredoxin" evidence="2">
    <location>
        <begin position="71"/>
        <end position="163"/>
    </location>
</feature>
<dbReference type="CDD" id="cd02947">
    <property type="entry name" value="TRX_family"/>
    <property type="match status" value="1"/>
</dbReference>
<dbReference type="RefSeq" id="XP_007511981.1">
    <property type="nucleotide sequence ID" value="XM_007511919.1"/>
</dbReference>
<dbReference type="InterPro" id="IPR036249">
    <property type="entry name" value="Thioredoxin-like_sf"/>
</dbReference>
<dbReference type="STRING" id="41875.K8FHQ6"/>
<dbReference type="eggNOG" id="KOG0907">
    <property type="taxonomic scope" value="Eukaryota"/>
</dbReference>
<keyword evidence="4" id="KW-1185">Reference proteome</keyword>
<sequence>MRSSLPSSRKVCVPKRAVFVQGRRKRLQKHPKEERRKCNAFWGNKDKDDKKNKSVVDPLLKKLKGAVNEIETEEELNEYLARNGEQMTVVKIATSFCGPCKLMKPKFDLFAENYSDALFLYVLSDKNEKTKQLSDMLKVSEVPSFRFFRSGEQVWQYAGANEKILRMTIIDNLQDGEKR</sequence>
<protein>
    <recommendedName>
        <fullName evidence="2">Thioredoxin domain-containing protein</fullName>
    </recommendedName>
</protein>
<evidence type="ECO:0000313" key="4">
    <source>
        <dbReference type="Proteomes" id="UP000198341"/>
    </source>
</evidence>
<proteinExistence type="predicted"/>
<dbReference type="EMBL" id="FO082272">
    <property type="protein sequence ID" value="CCO66069.1"/>
    <property type="molecule type" value="Genomic_DNA"/>
</dbReference>
<dbReference type="PANTHER" id="PTHR46115">
    <property type="entry name" value="THIOREDOXIN-LIKE PROTEIN 1"/>
    <property type="match status" value="1"/>
</dbReference>
<keyword evidence="1" id="KW-1015">Disulfide bond</keyword>
<evidence type="ECO:0000259" key="2">
    <source>
        <dbReference type="Pfam" id="PF00085"/>
    </source>
</evidence>
<dbReference type="OrthoDB" id="10263751at2759"/>
<dbReference type="KEGG" id="bpg:Bathy07g03960"/>
<dbReference type="Gene3D" id="3.40.30.10">
    <property type="entry name" value="Glutaredoxin"/>
    <property type="match status" value="1"/>
</dbReference>
<reference evidence="3 4" key="1">
    <citation type="submission" date="2011-10" db="EMBL/GenBank/DDBJ databases">
        <authorList>
            <person name="Genoscope - CEA"/>
        </authorList>
    </citation>
    <scope>NUCLEOTIDE SEQUENCE [LARGE SCALE GENOMIC DNA]</scope>
    <source>
        <strain evidence="3 4">RCC 1105</strain>
    </source>
</reference>
<dbReference type="SUPFAM" id="SSF52833">
    <property type="entry name" value="Thioredoxin-like"/>
    <property type="match status" value="1"/>
</dbReference>
<dbReference type="Proteomes" id="UP000198341">
    <property type="component" value="Chromosome 7"/>
</dbReference>
<organism evidence="3 4">
    <name type="scientific">Bathycoccus prasinos</name>
    <dbReference type="NCBI Taxonomy" id="41875"/>
    <lineage>
        <taxon>Eukaryota</taxon>
        <taxon>Viridiplantae</taxon>
        <taxon>Chlorophyta</taxon>
        <taxon>Mamiellophyceae</taxon>
        <taxon>Mamiellales</taxon>
        <taxon>Bathycoccaceae</taxon>
        <taxon>Bathycoccus</taxon>
    </lineage>
</organism>
<dbReference type="GeneID" id="19014885"/>
<dbReference type="AlphaFoldDB" id="K8FHQ6"/>
<dbReference type="InterPro" id="IPR013766">
    <property type="entry name" value="Thioredoxin_domain"/>
</dbReference>
<evidence type="ECO:0000256" key="1">
    <source>
        <dbReference type="ARBA" id="ARBA00023157"/>
    </source>
</evidence>
<evidence type="ECO:0000313" key="3">
    <source>
        <dbReference type="EMBL" id="CCO66069.1"/>
    </source>
</evidence>
<gene>
    <name evidence="3" type="ORF">Bathy07g03960</name>
</gene>
<dbReference type="Pfam" id="PF00085">
    <property type="entry name" value="Thioredoxin"/>
    <property type="match status" value="1"/>
</dbReference>